<proteinExistence type="predicted"/>
<evidence type="ECO:0000256" key="1">
    <source>
        <dbReference type="SAM" id="Coils"/>
    </source>
</evidence>
<evidence type="ECO:0000313" key="4">
    <source>
        <dbReference type="Proteomes" id="UP000265515"/>
    </source>
</evidence>
<accession>A0A388KE89</accession>
<feature type="compositionally biased region" description="Basic and acidic residues" evidence="2">
    <location>
        <begin position="1"/>
        <end position="50"/>
    </location>
</feature>
<evidence type="ECO:0008006" key="5">
    <source>
        <dbReference type="Google" id="ProtNLM"/>
    </source>
</evidence>
<protein>
    <recommendedName>
        <fullName evidence="5">CCHC-type domain-containing protein</fullName>
    </recommendedName>
</protein>
<dbReference type="Proteomes" id="UP000265515">
    <property type="component" value="Unassembled WGS sequence"/>
</dbReference>
<sequence length="714" mass="82086">MDGGDRPRDWGDRRDRYSDDGRRGREEFDRGRLHERDGRERRNDSAEPTRRLPPVCFGCKVPGHYRSDCWRFWADTASRKQAERDGYACPPEFDRRGRSISPKRSYGAPLHRSPSADSKTVSKLEELGERVATLKEFVELEKVRREEKEKKRLAREEARKKELEAVQREAEECVAEEARCLRKLEKQRRREEEQLAMTKAVEMQLAVRLSKIQEEIKSEVRKVVEKGKAKEEQPPLLERQVNLVRWKYARAEVSACICAGLPYPRVRGHVQFRLQELDGVPELLGNAKNFPKPARGDRLLSLRKEVEVAFDSCPNIKGQRVTCSMAELAVCVQDRSEVNGCLGQDVVREWGKALQGLVLTPLDRNPGVTMVMCPHLYFEGMMGLFIRSGGYSIVTDDASKVLLDMKDDLRDANLTDFARWNKKGSIGQAYVIPKQKDPNRFRPICPSFSEPTAKTSKAVAKALNHMLYTIPTDWHFNLKDVSQLAKKVEWCKHRMSRIAPEVVESRSYDRKDMFSLLPHAEFDFLQSLVYGIRLMDDVGVTVGGREDDDAERKAIFAAFENAYPRNLTLKRTDEGCNVWEFLGCEVRVNCEYPFIKCVQLSKNEATIWNTEILEILSGQSFNSWGSKAQKSAVICSYLHRIDRNTTVRSEIPRRVVTLKKELRLKDFPGKFFDRILRSFTHGRKEPWKWTCALAVLGPHHASRVGYSIRANLGD</sequence>
<evidence type="ECO:0000256" key="2">
    <source>
        <dbReference type="SAM" id="MobiDB-lite"/>
    </source>
</evidence>
<feature type="region of interest" description="Disordered" evidence="2">
    <location>
        <begin position="83"/>
        <end position="118"/>
    </location>
</feature>
<dbReference type="Gramene" id="GBG68375">
    <property type="protein sequence ID" value="GBG68375"/>
    <property type="gene ID" value="CBR_g2918"/>
</dbReference>
<name>A0A388KE89_CHABU</name>
<reference evidence="3 4" key="1">
    <citation type="journal article" date="2018" name="Cell">
        <title>The Chara Genome: Secondary Complexity and Implications for Plant Terrestrialization.</title>
        <authorList>
            <person name="Nishiyama T."/>
            <person name="Sakayama H."/>
            <person name="Vries J.D."/>
            <person name="Buschmann H."/>
            <person name="Saint-Marcoux D."/>
            <person name="Ullrich K.K."/>
            <person name="Haas F.B."/>
            <person name="Vanderstraeten L."/>
            <person name="Becker D."/>
            <person name="Lang D."/>
            <person name="Vosolsobe S."/>
            <person name="Rombauts S."/>
            <person name="Wilhelmsson P.K.I."/>
            <person name="Janitza P."/>
            <person name="Kern R."/>
            <person name="Heyl A."/>
            <person name="Rumpler F."/>
            <person name="Villalobos L.I.A.C."/>
            <person name="Clay J.M."/>
            <person name="Skokan R."/>
            <person name="Toyoda A."/>
            <person name="Suzuki Y."/>
            <person name="Kagoshima H."/>
            <person name="Schijlen E."/>
            <person name="Tajeshwar N."/>
            <person name="Catarino B."/>
            <person name="Hetherington A.J."/>
            <person name="Saltykova A."/>
            <person name="Bonnot C."/>
            <person name="Breuninger H."/>
            <person name="Symeonidi A."/>
            <person name="Radhakrishnan G.V."/>
            <person name="Van Nieuwerburgh F."/>
            <person name="Deforce D."/>
            <person name="Chang C."/>
            <person name="Karol K.G."/>
            <person name="Hedrich R."/>
            <person name="Ulvskov P."/>
            <person name="Glockner G."/>
            <person name="Delwiche C.F."/>
            <person name="Petrasek J."/>
            <person name="Van de Peer Y."/>
            <person name="Friml J."/>
            <person name="Beilby M."/>
            <person name="Dolan L."/>
            <person name="Kohara Y."/>
            <person name="Sugano S."/>
            <person name="Fujiyama A."/>
            <person name="Delaux P.-M."/>
            <person name="Quint M."/>
            <person name="TheiBen G."/>
            <person name="Hagemann M."/>
            <person name="Harholt J."/>
            <person name="Dunand C."/>
            <person name="Zachgo S."/>
            <person name="Langdale J."/>
            <person name="Maumus F."/>
            <person name="Straeten D.V.D."/>
            <person name="Gould S.B."/>
            <person name="Rensing S.A."/>
        </authorList>
    </citation>
    <scope>NUCLEOTIDE SEQUENCE [LARGE SCALE GENOMIC DNA]</scope>
    <source>
        <strain evidence="3 4">S276</strain>
    </source>
</reference>
<feature type="coiled-coil region" evidence="1">
    <location>
        <begin position="137"/>
        <end position="201"/>
    </location>
</feature>
<gene>
    <name evidence="3" type="ORF">CBR_g2918</name>
</gene>
<comment type="caution">
    <text evidence="3">The sequence shown here is derived from an EMBL/GenBank/DDBJ whole genome shotgun (WGS) entry which is preliminary data.</text>
</comment>
<feature type="region of interest" description="Disordered" evidence="2">
    <location>
        <begin position="1"/>
        <end position="53"/>
    </location>
</feature>
<dbReference type="EMBL" id="BFEA01000099">
    <property type="protein sequence ID" value="GBG68375.1"/>
    <property type="molecule type" value="Genomic_DNA"/>
</dbReference>
<keyword evidence="1" id="KW-0175">Coiled coil</keyword>
<keyword evidence="4" id="KW-1185">Reference proteome</keyword>
<evidence type="ECO:0000313" key="3">
    <source>
        <dbReference type="EMBL" id="GBG68375.1"/>
    </source>
</evidence>
<feature type="compositionally biased region" description="Basic and acidic residues" evidence="2">
    <location>
        <begin position="83"/>
        <end position="97"/>
    </location>
</feature>
<organism evidence="3 4">
    <name type="scientific">Chara braunii</name>
    <name type="common">Braun's stonewort</name>
    <dbReference type="NCBI Taxonomy" id="69332"/>
    <lineage>
        <taxon>Eukaryota</taxon>
        <taxon>Viridiplantae</taxon>
        <taxon>Streptophyta</taxon>
        <taxon>Charophyceae</taxon>
        <taxon>Charales</taxon>
        <taxon>Characeae</taxon>
        <taxon>Chara</taxon>
    </lineage>
</organism>
<dbReference type="AlphaFoldDB" id="A0A388KE89"/>